<evidence type="ECO:0000259" key="6">
    <source>
        <dbReference type="Pfam" id="PF02441"/>
    </source>
</evidence>
<comment type="caution">
    <text evidence="5">Lacks conserved residue(s) required for the propagation of feature annotation.</text>
</comment>
<dbReference type="Pfam" id="PF02441">
    <property type="entry name" value="Flavoprotein"/>
    <property type="match status" value="1"/>
</dbReference>
<feature type="binding site" evidence="5">
    <location>
        <position position="171"/>
    </location>
    <ligand>
        <name>dimethylallyl phosphate</name>
        <dbReference type="ChEBI" id="CHEBI:88052"/>
    </ligand>
</feature>
<evidence type="ECO:0000256" key="1">
    <source>
        <dbReference type="ARBA" id="ARBA00022602"/>
    </source>
</evidence>
<protein>
    <recommendedName>
        <fullName evidence="5">Flavin prenyltransferase UbiX</fullName>
        <ecNumber evidence="5">2.5.1.129</ecNumber>
    </recommendedName>
</protein>
<name>S7T0L7_9BACT</name>
<dbReference type="InterPro" id="IPR004507">
    <property type="entry name" value="UbiX-like"/>
</dbReference>
<dbReference type="Gene3D" id="3.40.50.1950">
    <property type="entry name" value="Flavin prenyltransferase-like"/>
    <property type="match status" value="1"/>
</dbReference>
<dbReference type="OrthoDB" id="9781577at2"/>
<comment type="similarity">
    <text evidence="5">Belongs to the UbiX/PAD1 family.</text>
</comment>
<dbReference type="EMBL" id="ATHI01000031">
    <property type="protein sequence ID" value="EPR30622.1"/>
    <property type="molecule type" value="Genomic_DNA"/>
</dbReference>
<evidence type="ECO:0000256" key="5">
    <source>
        <dbReference type="HAMAP-Rule" id="MF_01984"/>
    </source>
</evidence>
<sequence>MTTRTILLAVTGASGMPYAVRLAETLAETPDVSLHVIFSEAARRVLALESPDGGRRIEDAADVVHEATDMAASPASGSWPHHGMVVCPCTMSTLACIAAGTGSNLVHRAADVALKERRPLVLVTRETPLSLIHIENMATATRAGAVIMPACPGFYAGADSVDSLADFMAARILDHLGLPQTLVRPWNT</sequence>
<keyword evidence="2 5" id="KW-0285">Flavoprotein</keyword>
<dbReference type="SUPFAM" id="SSF52507">
    <property type="entry name" value="Homo-oligomeric flavin-containing Cys decarboxylases, HFCD"/>
    <property type="match status" value="1"/>
</dbReference>
<dbReference type="HAMAP" id="MF_01984">
    <property type="entry name" value="ubiX_pad"/>
    <property type="match status" value="1"/>
</dbReference>
<evidence type="ECO:0000313" key="7">
    <source>
        <dbReference type="EMBL" id="EPR30622.1"/>
    </source>
</evidence>
<dbReference type="Proteomes" id="UP000014975">
    <property type="component" value="Unassembled WGS sequence"/>
</dbReference>
<keyword evidence="3 5" id="KW-0288">FMN</keyword>
<feature type="binding site" evidence="5">
    <location>
        <position position="39"/>
    </location>
    <ligand>
        <name>FMN</name>
        <dbReference type="ChEBI" id="CHEBI:58210"/>
    </ligand>
</feature>
<feature type="binding site" evidence="5">
    <location>
        <position position="155"/>
    </location>
    <ligand>
        <name>dimethylallyl phosphate</name>
        <dbReference type="ChEBI" id="CHEBI:88052"/>
    </ligand>
</feature>
<dbReference type="PATRIC" id="fig|1121439.3.peg.2726"/>
<feature type="binding site" evidence="5">
    <location>
        <begin position="90"/>
        <end position="93"/>
    </location>
    <ligand>
        <name>FMN</name>
        <dbReference type="ChEBI" id="CHEBI:58210"/>
    </ligand>
</feature>
<feature type="domain" description="Flavoprotein" evidence="6">
    <location>
        <begin position="5"/>
        <end position="175"/>
    </location>
</feature>
<keyword evidence="8" id="KW-1185">Reference proteome</keyword>
<dbReference type="GO" id="GO:0016829">
    <property type="term" value="F:lyase activity"/>
    <property type="evidence" value="ECO:0007669"/>
    <property type="project" value="UniProtKB-KW"/>
</dbReference>
<evidence type="ECO:0000256" key="2">
    <source>
        <dbReference type="ARBA" id="ARBA00022630"/>
    </source>
</evidence>
<organism evidence="7 8">
    <name type="scientific">Alkalidesulfovibrio alkalitolerans DSM 16529</name>
    <dbReference type="NCBI Taxonomy" id="1121439"/>
    <lineage>
        <taxon>Bacteria</taxon>
        <taxon>Pseudomonadati</taxon>
        <taxon>Thermodesulfobacteriota</taxon>
        <taxon>Desulfovibrionia</taxon>
        <taxon>Desulfovibrionales</taxon>
        <taxon>Desulfovibrionaceae</taxon>
        <taxon>Alkalidesulfovibrio</taxon>
    </lineage>
</organism>
<feature type="binding site" evidence="5">
    <location>
        <begin position="12"/>
        <end position="14"/>
    </location>
    <ligand>
        <name>FMN</name>
        <dbReference type="ChEBI" id="CHEBI:58210"/>
    </ligand>
</feature>
<dbReference type="EC" id="2.5.1.129" evidence="5"/>
<dbReference type="InterPro" id="IPR036551">
    <property type="entry name" value="Flavin_trans-like"/>
</dbReference>
<evidence type="ECO:0000313" key="8">
    <source>
        <dbReference type="Proteomes" id="UP000014975"/>
    </source>
</evidence>
<gene>
    <name evidence="5" type="primary">ubiX</name>
    <name evidence="7" type="ORF">dsat_1344</name>
</gene>
<evidence type="ECO:0000256" key="3">
    <source>
        <dbReference type="ARBA" id="ARBA00022643"/>
    </source>
</evidence>
<comment type="caution">
    <text evidence="7">The sequence shown here is derived from an EMBL/GenBank/DDBJ whole genome shotgun (WGS) entry which is preliminary data.</text>
</comment>
<dbReference type="STRING" id="1121439.dsat_1344"/>
<dbReference type="NCBIfam" id="NF004685">
    <property type="entry name" value="PRK06029.1"/>
    <property type="match status" value="1"/>
</dbReference>
<dbReference type="NCBIfam" id="TIGR00421">
    <property type="entry name" value="ubiX_pad"/>
    <property type="match status" value="1"/>
</dbReference>
<dbReference type="eggNOG" id="COG0163">
    <property type="taxonomic scope" value="Bacteria"/>
</dbReference>
<comment type="function">
    <text evidence="5">Flavin prenyltransferase that catalyzes the synthesis of the prenylated FMN cofactor (prenyl-FMN) for 4-hydroxy-3-polyprenylbenzoic acid decarboxylase UbiD. The prenyltransferase is metal-independent and links a dimethylallyl moiety from dimethylallyl monophosphate (DMAP) to the flavin N5 and C6 atoms of FMN.</text>
</comment>
<accession>S7T0L7</accession>
<evidence type="ECO:0000256" key="4">
    <source>
        <dbReference type="ARBA" id="ARBA00022679"/>
    </source>
</evidence>
<feature type="binding site" evidence="5">
    <location>
        <position position="125"/>
    </location>
    <ligand>
        <name>FMN</name>
        <dbReference type="ChEBI" id="CHEBI:58210"/>
    </ligand>
</feature>
<keyword evidence="1 5" id="KW-0637">Prenyltransferase</keyword>
<comment type="catalytic activity">
    <reaction evidence="5">
        <text>dimethylallyl phosphate + FMNH2 = prenylated FMNH2 + phosphate</text>
        <dbReference type="Rhea" id="RHEA:37743"/>
        <dbReference type="ChEBI" id="CHEBI:43474"/>
        <dbReference type="ChEBI" id="CHEBI:57618"/>
        <dbReference type="ChEBI" id="CHEBI:87467"/>
        <dbReference type="ChEBI" id="CHEBI:88052"/>
        <dbReference type="EC" id="2.5.1.129"/>
    </reaction>
</comment>
<dbReference type="InterPro" id="IPR003382">
    <property type="entry name" value="Flavoprotein"/>
</dbReference>
<dbReference type="GO" id="GO:0106141">
    <property type="term" value="F:flavin prenyltransferase activity"/>
    <property type="evidence" value="ECO:0007669"/>
    <property type="project" value="UniProtKB-EC"/>
</dbReference>
<keyword evidence="7" id="KW-0456">Lyase</keyword>
<dbReference type="AlphaFoldDB" id="S7T0L7"/>
<dbReference type="RefSeq" id="WP_020888041.1">
    <property type="nucleotide sequence ID" value="NZ_ATHI01000031.1"/>
</dbReference>
<proteinExistence type="inferred from homology"/>
<keyword evidence="4 5" id="KW-0808">Transferase</keyword>
<reference evidence="7 8" key="1">
    <citation type="journal article" date="2013" name="Genome Announc.">
        <title>Draft genome sequences for three mercury-methylating, sulfate-reducing bacteria.</title>
        <authorList>
            <person name="Brown S.D."/>
            <person name="Hurt R.A.Jr."/>
            <person name="Gilmour C.C."/>
            <person name="Elias D.A."/>
        </authorList>
    </citation>
    <scope>NUCLEOTIDE SEQUENCE [LARGE SCALE GENOMIC DNA]</scope>
    <source>
        <strain evidence="7 8">DSM 16529</strain>
    </source>
</reference>